<reference evidence="11" key="1">
    <citation type="submission" date="2022-03" db="EMBL/GenBank/DDBJ databases">
        <authorList>
            <person name="Alioto T."/>
            <person name="Alioto T."/>
            <person name="Gomez Garrido J."/>
        </authorList>
    </citation>
    <scope>NUCLEOTIDE SEQUENCE</scope>
</reference>
<evidence type="ECO:0000256" key="3">
    <source>
        <dbReference type="ARBA" id="ARBA00022696"/>
    </source>
</evidence>
<evidence type="ECO:0000256" key="5">
    <source>
        <dbReference type="ARBA" id="ARBA00023084"/>
    </source>
</evidence>
<feature type="domain" description="AtuA-like ferredoxin-fold" evidence="10">
    <location>
        <begin position="482"/>
        <end position="534"/>
    </location>
</feature>
<accession>A0AAD1W9V4</accession>
<keyword evidence="2" id="KW-0964">Secreted</keyword>
<feature type="domain" description="Fibrinogen alpha/beta/gamma chain coiled coil" evidence="9">
    <location>
        <begin position="25"/>
        <end position="105"/>
    </location>
</feature>
<keyword evidence="3" id="KW-0356">Hemostasis</keyword>
<dbReference type="GO" id="GO:0051258">
    <property type="term" value="P:protein polymerization"/>
    <property type="evidence" value="ECO:0007669"/>
    <property type="project" value="InterPro"/>
</dbReference>
<keyword evidence="12" id="KW-1185">Reference proteome</keyword>
<evidence type="ECO:0000259" key="10">
    <source>
        <dbReference type="Pfam" id="PF23544"/>
    </source>
</evidence>
<dbReference type="PANTHER" id="PTHR47708:SF2">
    <property type="entry name" value="SI:CH73-132F6.5"/>
    <property type="match status" value="1"/>
</dbReference>
<dbReference type="Pfam" id="PF08702">
    <property type="entry name" value="Fib_alpha"/>
    <property type="match status" value="1"/>
</dbReference>
<gene>
    <name evidence="11" type="ORF">PECUL_23A033198</name>
</gene>
<comment type="subcellular location">
    <subcellularLocation>
        <location evidence="1">Secreted</location>
    </subcellularLocation>
</comment>
<dbReference type="EMBL" id="OW240917">
    <property type="protein sequence ID" value="CAH2301209.1"/>
    <property type="molecule type" value="Genomic_DNA"/>
</dbReference>
<keyword evidence="4" id="KW-0175">Coiled coil</keyword>
<dbReference type="GO" id="GO:0030168">
    <property type="term" value="P:platelet activation"/>
    <property type="evidence" value="ECO:0007669"/>
    <property type="project" value="InterPro"/>
</dbReference>
<dbReference type="InterPro" id="IPR010839">
    <property type="entry name" value="AtuA_N"/>
</dbReference>
<proteinExistence type="predicted"/>
<dbReference type="Proteomes" id="UP001295444">
    <property type="component" value="Chromosome 06"/>
</dbReference>
<sequence length="542" mass="60221">MSRVDKTKQSCLTSNAIYLSSIPGIKQLHDAIEENMLNEQVAFRNFAEVGQLLRTRLSTLGVKVKEQKMKIENLVSDLKEQMASMKRLEVDISIKLRACGGSCSKVQFYKINTENYTIWKKHLDEINTKSMIQAKNLSHINIYFIANNVTNYTDSPIALNGMQLGLFANIEQYVLKAENDENNQTNSAILAGHLIECGAQCTGGIFTDWHMVPDWHNIGFPIVQCNSDGNFSISKPPQTGGLISFGTVAEQLVYEIGDPKNYHLPDVSCDFSHVSISEIQDAEGGLVSVQGAKGQAPSSSYKVCATYLDGFRATAVCPVGGPNAAEKGRRTAESILKRTRDMFTHLGYEDFSAVNVQIIGAEDTYGPHAKDKLAREAVIWLAVHHKEKKALEIFAREIAPAGTGMAPGLTAIVGGRPRVSPVLKPFFFLYPKKNVKIDIYMNEAHIEQFVDDHSFTVDESVDSTTPVDEVPKDLPSGSYVYRLEELAYTRSGDKGNNANIGVVARHPLYYPYLKRALTAQVVEEYFQHTLQKENIDEQLVTR</sequence>
<evidence type="ECO:0000256" key="1">
    <source>
        <dbReference type="ARBA" id="ARBA00004613"/>
    </source>
</evidence>
<dbReference type="GO" id="GO:0005102">
    <property type="term" value="F:signaling receptor binding"/>
    <property type="evidence" value="ECO:0007669"/>
    <property type="project" value="InterPro"/>
</dbReference>
<keyword evidence="5" id="KW-0094">Blood coagulation</keyword>
<protein>
    <submittedName>
        <fullName evidence="11">PREDICTED: uncharacterized protein LOC100485159 isoform X1</fullName>
    </submittedName>
</protein>
<organism evidence="11 12">
    <name type="scientific">Pelobates cultripes</name>
    <name type="common">Western spadefoot toad</name>
    <dbReference type="NCBI Taxonomy" id="61616"/>
    <lineage>
        <taxon>Eukaryota</taxon>
        <taxon>Metazoa</taxon>
        <taxon>Chordata</taxon>
        <taxon>Craniata</taxon>
        <taxon>Vertebrata</taxon>
        <taxon>Euteleostomi</taxon>
        <taxon>Amphibia</taxon>
        <taxon>Batrachia</taxon>
        <taxon>Anura</taxon>
        <taxon>Pelobatoidea</taxon>
        <taxon>Pelobatidae</taxon>
        <taxon>Pelobates</taxon>
    </lineage>
</organism>
<comment type="subunit">
    <text evidence="7">Heterohexamer; disulfide linked. Contains 2 sets of 3 non-identical chains (alpha, beta and gamma). The 2 heterotrimers are in head to head conformation with the N-termini in a small central domain.</text>
</comment>
<evidence type="ECO:0000256" key="7">
    <source>
        <dbReference type="ARBA" id="ARBA00025974"/>
    </source>
</evidence>
<dbReference type="GO" id="GO:0005577">
    <property type="term" value="C:fibrinogen complex"/>
    <property type="evidence" value="ECO:0007669"/>
    <property type="project" value="InterPro"/>
</dbReference>
<dbReference type="Gene3D" id="1.20.5.50">
    <property type="match status" value="1"/>
</dbReference>
<evidence type="ECO:0000256" key="2">
    <source>
        <dbReference type="ARBA" id="ARBA00022525"/>
    </source>
</evidence>
<dbReference type="InterPro" id="IPR012290">
    <property type="entry name" value="Fibrinogen_a/b/g_coil_dom"/>
</dbReference>
<dbReference type="SUPFAM" id="SSF58010">
    <property type="entry name" value="Fibrinogen coiled-coil and central regions"/>
    <property type="match status" value="1"/>
</dbReference>
<name>A0AAD1W9V4_PELCU</name>
<dbReference type="Pfam" id="PF23544">
    <property type="entry name" value="AtuA_ferredoxin"/>
    <property type="match status" value="1"/>
</dbReference>
<evidence type="ECO:0000259" key="8">
    <source>
        <dbReference type="Pfam" id="PF07287"/>
    </source>
</evidence>
<dbReference type="PANTHER" id="PTHR47708">
    <property type="match status" value="1"/>
</dbReference>
<evidence type="ECO:0000256" key="6">
    <source>
        <dbReference type="ARBA" id="ARBA00023157"/>
    </source>
</evidence>
<feature type="domain" description="Acyclic terpene utilisation N-terminal" evidence="8">
    <location>
        <begin position="181"/>
        <end position="439"/>
    </location>
</feature>
<evidence type="ECO:0000256" key="4">
    <source>
        <dbReference type="ARBA" id="ARBA00023054"/>
    </source>
</evidence>
<keyword evidence="6" id="KW-1015">Disulfide bond</keyword>
<evidence type="ECO:0000259" key="9">
    <source>
        <dbReference type="Pfam" id="PF08702"/>
    </source>
</evidence>
<dbReference type="InterPro" id="IPR056362">
    <property type="entry name" value="AtuA-like_ferredoxin_dom"/>
</dbReference>
<dbReference type="AlphaFoldDB" id="A0AAD1W9V4"/>
<dbReference type="Pfam" id="PF07287">
    <property type="entry name" value="AtuA"/>
    <property type="match status" value="1"/>
</dbReference>
<evidence type="ECO:0000313" key="12">
    <source>
        <dbReference type="Proteomes" id="UP001295444"/>
    </source>
</evidence>
<evidence type="ECO:0000313" key="11">
    <source>
        <dbReference type="EMBL" id="CAH2301209.1"/>
    </source>
</evidence>